<evidence type="ECO:0000313" key="2">
    <source>
        <dbReference type="EMBL" id="TYS68876.1"/>
    </source>
</evidence>
<feature type="compositionally biased region" description="Basic and acidic residues" evidence="1">
    <location>
        <begin position="51"/>
        <end position="68"/>
    </location>
</feature>
<evidence type="ECO:0000256" key="1">
    <source>
        <dbReference type="SAM" id="MobiDB-lite"/>
    </source>
</evidence>
<name>A0A5D4T3Y4_9BACI</name>
<accession>A0A5D4T3Y4</accession>
<reference evidence="2 3" key="1">
    <citation type="submission" date="2019-08" db="EMBL/GenBank/DDBJ databases">
        <title>Bacillus genomes from the desert of Cuatro Cienegas, Coahuila.</title>
        <authorList>
            <person name="Olmedo-Alvarez G."/>
        </authorList>
    </citation>
    <scope>NUCLEOTIDE SEQUENCE [LARGE SCALE GENOMIC DNA]</scope>
    <source>
        <strain evidence="2 3">CH28_1T</strain>
    </source>
</reference>
<dbReference type="RefSeq" id="WP_148987726.1">
    <property type="nucleotide sequence ID" value="NZ_VTEV01000003.1"/>
</dbReference>
<sequence length="68" mass="8034">MMKTSSTRKKEKRGPHRGDEDLINEIKKKIEVLIEVMKTSSTRKKEKRGPHRGDENLIDEKKREERSS</sequence>
<evidence type="ECO:0000313" key="3">
    <source>
        <dbReference type="Proteomes" id="UP000322524"/>
    </source>
</evidence>
<comment type="caution">
    <text evidence="2">The sequence shown here is derived from an EMBL/GenBank/DDBJ whole genome shotgun (WGS) entry which is preliminary data.</text>
</comment>
<protein>
    <submittedName>
        <fullName evidence="2">Uncharacterized protein</fullName>
    </submittedName>
</protein>
<feature type="region of interest" description="Disordered" evidence="1">
    <location>
        <begin position="37"/>
        <end position="68"/>
    </location>
</feature>
<organism evidence="2 3">
    <name type="scientific">Sutcliffiella horikoshii</name>
    <dbReference type="NCBI Taxonomy" id="79883"/>
    <lineage>
        <taxon>Bacteria</taxon>
        <taxon>Bacillati</taxon>
        <taxon>Bacillota</taxon>
        <taxon>Bacilli</taxon>
        <taxon>Bacillales</taxon>
        <taxon>Bacillaceae</taxon>
        <taxon>Sutcliffiella</taxon>
    </lineage>
</organism>
<dbReference type="AlphaFoldDB" id="A0A5D4T3Y4"/>
<feature type="region of interest" description="Disordered" evidence="1">
    <location>
        <begin position="1"/>
        <end position="23"/>
    </location>
</feature>
<proteinExistence type="predicted"/>
<dbReference type="EMBL" id="VTEV01000003">
    <property type="protein sequence ID" value="TYS68876.1"/>
    <property type="molecule type" value="Genomic_DNA"/>
</dbReference>
<feature type="compositionally biased region" description="Basic residues" evidence="1">
    <location>
        <begin position="41"/>
        <end position="50"/>
    </location>
</feature>
<dbReference type="Proteomes" id="UP000322524">
    <property type="component" value="Unassembled WGS sequence"/>
</dbReference>
<gene>
    <name evidence="2" type="ORF">FZC76_08050</name>
</gene>
<feature type="compositionally biased region" description="Basic residues" evidence="1">
    <location>
        <begin position="1"/>
        <end position="15"/>
    </location>
</feature>